<name>A0A8S1HUL3_9PELO</name>
<dbReference type="SMART" id="SM00369">
    <property type="entry name" value="LRR_TYP"/>
    <property type="match status" value="4"/>
</dbReference>
<evidence type="ECO:0000313" key="5">
    <source>
        <dbReference type="Proteomes" id="UP000835052"/>
    </source>
</evidence>
<dbReference type="GO" id="GO:0005615">
    <property type="term" value="C:extracellular space"/>
    <property type="evidence" value="ECO:0007669"/>
    <property type="project" value="TreeGrafter"/>
</dbReference>
<dbReference type="InterPro" id="IPR003591">
    <property type="entry name" value="Leu-rich_rpt_typical-subtyp"/>
</dbReference>
<gene>
    <name evidence="4" type="ORF">CAUJ_LOCUS14137</name>
</gene>
<keyword evidence="2" id="KW-0732">Signal</keyword>
<dbReference type="Pfam" id="PF13855">
    <property type="entry name" value="LRR_8"/>
    <property type="match status" value="1"/>
</dbReference>
<evidence type="ECO:0000256" key="2">
    <source>
        <dbReference type="ARBA" id="ARBA00022729"/>
    </source>
</evidence>
<dbReference type="InterPro" id="IPR001611">
    <property type="entry name" value="Leu-rich_rpt"/>
</dbReference>
<dbReference type="InterPro" id="IPR050328">
    <property type="entry name" value="Dev_Immune_Receptor"/>
</dbReference>
<evidence type="ECO:0000313" key="4">
    <source>
        <dbReference type="EMBL" id="CAD6198231.1"/>
    </source>
</evidence>
<dbReference type="PANTHER" id="PTHR24373">
    <property type="entry name" value="SLIT RELATED LEUCINE-RICH REPEAT NEURONAL PROTEIN"/>
    <property type="match status" value="1"/>
</dbReference>
<dbReference type="EMBL" id="CAJGYM010000118">
    <property type="protein sequence ID" value="CAD6198231.1"/>
    <property type="molecule type" value="Genomic_DNA"/>
</dbReference>
<keyword evidence="1" id="KW-0433">Leucine-rich repeat</keyword>
<dbReference type="PANTHER" id="PTHR24373:SF370">
    <property type="entry name" value="FISH-LIPS, ISOFORM E"/>
    <property type="match status" value="1"/>
</dbReference>
<organism evidence="4 5">
    <name type="scientific">Caenorhabditis auriculariae</name>
    <dbReference type="NCBI Taxonomy" id="2777116"/>
    <lineage>
        <taxon>Eukaryota</taxon>
        <taxon>Metazoa</taxon>
        <taxon>Ecdysozoa</taxon>
        <taxon>Nematoda</taxon>
        <taxon>Chromadorea</taxon>
        <taxon>Rhabditida</taxon>
        <taxon>Rhabditina</taxon>
        <taxon>Rhabditomorpha</taxon>
        <taxon>Rhabditoidea</taxon>
        <taxon>Rhabditidae</taxon>
        <taxon>Peloderinae</taxon>
        <taxon>Caenorhabditis</taxon>
    </lineage>
</organism>
<keyword evidence="3" id="KW-0677">Repeat</keyword>
<dbReference type="InterPro" id="IPR032675">
    <property type="entry name" value="LRR_dom_sf"/>
</dbReference>
<dbReference type="OrthoDB" id="676979at2759"/>
<proteinExistence type="predicted"/>
<dbReference type="GO" id="GO:0031012">
    <property type="term" value="C:extracellular matrix"/>
    <property type="evidence" value="ECO:0007669"/>
    <property type="project" value="TreeGrafter"/>
</dbReference>
<reference evidence="4" key="1">
    <citation type="submission" date="2020-10" db="EMBL/GenBank/DDBJ databases">
        <authorList>
            <person name="Kikuchi T."/>
        </authorList>
    </citation>
    <scope>NUCLEOTIDE SEQUENCE</scope>
    <source>
        <strain evidence="4">NKZ352</strain>
    </source>
</reference>
<evidence type="ECO:0000256" key="1">
    <source>
        <dbReference type="ARBA" id="ARBA00022614"/>
    </source>
</evidence>
<evidence type="ECO:0000256" key="3">
    <source>
        <dbReference type="ARBA" id="ARBA00022737"/>
    </source>
</evidence>
<dbReference type="SUPFAM" id="SSF52058">
    <property type="entry name" value="L domain-like"/>
    <property type="match status" value="1"/>
</dbReference>
<sequence length="623" mass="70330">MRPREKDKMWAWLSEGSTDVVSLPFSLLLLSIPNGRRFTDALTFAESPKLFCDDKYGSFVAGKGEVQLENVEFPNTRNGKPVEEVFNLRHPCFSLNSGNNYKNQLADIFSHGKFGPQVCRRRCAHFVTASRPACGDRRPSPDWYIDKNRLQTIGRKWNCSDWKIPLTKKGQTDGIYLIRNYNSLSLTTQEDLPPPFALDNSSLAYLDQFSIHGLNLIPLIKSQEQVAGVEEQLKVFIERHPEITDIYYGNTVTEIGYFTKIKIPILKSSTLFDTLKLVPNLQSLMLTRVKVDDWEIPPTSKLSNLKAVSFNDVEMNNLPTWLTIADIQFFELIGTVTDSSNLTVLSHLPNLEHFILKNSKLTTWKSAYLSGSPGLVSLTIQCNLITSIEVGAFDHLTNLKYLSLAGNRLTNLPENILAKFDFLEKPSDYDSPWIKGFDEKQVVCPAGLKTTETILSKMPKIPNPGKIVALEFRGQKNFAANGTNFLSGFNSLEVLNIGKMGLKTLANLNLDQMCSLYDLNVINNPLNEENWLPDQIFTNLLLDRFRLGDSQPMSKIPTTLIALMRSSMNIMSSVPISLKSSEAFAGGCQYEAMMRSTSFQYKLSNENCTSHVNARHRKKQRYM</sequence>
<dbReference type="Proteomes" id="UP000835052">
    <property type="component" value="Unassembled WGS sequence"/>
</dbReference>
<dbReference type="Gene3D" id="3.80.10.10">
    <property type="entry name" value="Ribonuclease Inhibitor"/>
    <property type="match status" value="1"/>
</dbReference>
<comment type="caution">
    <text evidence="4">The sequence shown here is derived from an EMBL/GenBank/DDBJ whole genome shotgun (WGS) entry which is preliminary data.</text>
</comment>
<protein>
    <submittedName>
        <fullName evidence="4">Uncharacterized protein</fullName>
    </submittedName>
</protein>
<keyword evidence="5" id="KW-1185">Reference proteome</keyword>
<dbReference type="PROSITE" id="PS51450">
    <property type="entry name" value="LRR"/>
    <property type="match status" value="1"/>
</dbReference>
<accession>A0A8S1HUL3</accession>
<dbReference type="AlphaFoldDB" id="A0A8S1HUL3"/>